<dbReference type="EnsemblPlants" id="KEH43066">
    <property type="protein sequence ID" value="KEH43066"/>
    <property type="gene ID" value="MTR_1g082215"/>
</dbReference>
<protein>
    <submittedName>
        <fullName evidence="3">Viral A-type inclusion protein, putative</fullName>
    </submittedName>
</protein>
<dbReference type="Gramene" id="rna4678">
    <property type="protein sequence ID" value="RHN80720.1"/>
    <property type="gene ID" value="gene4678"/>
</dbReference>
<dbReference type="STRING" id="3880.A0A072VN55"/>
<reference evidence="4" key="4">
    <citation type="journal article" date="2018" name="Nat. Plants">
        <title>Whole-genome landscape of Medicago truncatula symbiotic genes.</title>
        <authorList>
            <person name="Pecrix Y."/>
            <person name="Gamas P."/>
            <person name="Carrere S."/>
        </authorList>
    </citation>
    <scope>NUCLEOTIDE SEQUENCE</scope>
    <source>
        <tissue evidence="4">Leaves</tissue>
    </source>
</reference>
<dbReference type="KEGG" id="mtr:25484677"/>
<reference evidence="5" key="3">
    <citation type="submission" date="2015-04" db="UniProtKB">
        <authorList>
            <consortium name="EnsemblPlants"/>
        </authorList>
    </citation>
    <scope>IDENTIFICATION</scope>
    <source>
        <strain evidence="5">cv. Jemalong A17</strain>
    </source>
</reference>
<evidence type="ECO:0000256" key="1">
    <source>
        <dbReference type="SAM" id="Coils"/>
    </source>
</evidence>
<evidence type="ECO:0000313" key="4">
    <source>
        <dbReference type="EMBL" id="RHN80720.1"/>
    </source>
</evidence>
<dbReference type="OrthoDB" id="689590at2759"/>
<keyword evidence="1" id="KW-0175">Coiled coil</keyword>
<feature type="coiled-coil region" evidence="1">
    <location>
        <begin position="126"/>
        <end position="251"/>
    </location>
</feature>
<dbReference type="EMBL" id="CM001217">
    <property type="protein sequence ID" value="KEH43066.1"/>
    <property type="molecule type" value="Genomic_DNA"/>
</dbReference>
<dbReference type="SUPFAM" id="SSF57997">
    <property type="entry name" value="Tropomyosin"/>
    <property type="match status" value="1"/>
</dbReference>
<dbReference type="Gene3D" id="1.10.287.1490">
    <property type="match status" value="1"/>
</dbReference>
<feature type="coiled-coil region" evidence="1">
    <location>
        <begin position="280"/>
        <end position="321"/>
    </location>
</feature>
<dbReference type="Proteomes" id="UP000002051">
    <property type="component" value="Unassembled WGS sequence"/>
</dbReference>
<dbReference type="HOGENOM" id="CLU_029401_0_0_1"/>
<evidence type="ECO:0000313" key="3">
    <source>
        <dbReference type="EMBL" id="KEH43066.1"/>
    </source>
</evidence>
<organism evidence="3 6">
    <name type="scientific">Medicago truncatula</name>
    <name type="common">Barrel medic</name>
    <name type="synonym">Medicago tribuloides</name>
    <dbReference type="NCBI Taxonomy" id="3880"/>
    <lineage>
        <taxon>Eukaryota</taxon>
        <taxon>Viridiplantae</taxon>
        <taxon>Streptophyta</taxon>
        <taxon>Embryophyta</taxon>
        <taxon>Tracheophyta</taxon>
        <taxon>Spermatophyta</taxon>
        <taxon>Magnoliopsida</taxon>
        <taxon>eudicotyledons</taxon>
        <taxon>Gunneridae</taxon>
        <taxon>Pentapetalae</taxon>
        <taxon>rosids</taxon>
        <taxon>fabids</taxon>
        <taxon>Fabales</taxon>
        <taxon>Fabaceae</taxon>
        <taxon>Papilionoideae</taxon>
        <taxon>50 kb inversion clade</taxon>
        <taxon>NPAAA clade</taxon>
        <taxon>Hologalegina</taxon>
        <taxon>IRL clade</taxon>
        <taxon>Trifolieae</taxon>
        <taxon>Medicago</taxon>
    </lineage>
</organism>
<dbReference type="EMBL" id="PSQE01000001">
    <property type="protein sequence ID" value="RHN80720.1"/>
    <property type="molecule type" value="Genomic_DNA"/>
</dbReference>
<gene>
    <name evidence="5" type="primary">25484677</name>
    <name evidence="3" type="ordered locus">MTR_1g082215</name>
    <name evidence="4" type="ORF">MtrunA17_Chr1g0191311</name>
</gene>
<dbReference type="Proteomes" id="UP000265566">
    <property type="component" value="Chromosome 1"/>
</dbReference>
<accession>A0A072VN55</accession>
<name>A0A072VN55_MEDTR</name>
<evidence type="ECO:0000313" key="6">
    <source>
        <dbReference type="Proteomes" id="UP000002051"/>
    </source>
</evidence>
<reference evidence="3 6" key="1">
    <citation type="journal article" date="2011" name="Nature">
        <title>The Medicago genome provides insight into the evolution of rhizobial symbioses.</title>
        <authorList>
            <person name="Young N.D."/>
            <person name="Debelle F."/>
            <person name="Oldroyd G.E."/>
            <person name="Geurts R."/>
            <person name="Cannon S.B."/>
            <person name="Udvardi M.K."/>
            <person name="Benedito V.A."/>
            <person name="Mayer K.F."/>
            <person name="Gouzy J."/>
            <person name="Schoof H."/>
            <person name="Van de Peer Y."/>
            <person name="Proost S."/>
            <person name="Cook D.R."/>
            <person name="Meyers B.C."/>
            <person name="Spannagl M."/>
            <person name="Cheung F."/>
            <person name="De Mita S."/>
            <person name="Krishnakumar V."/>
            <person name="Gundlach H."/>
            <person name="Zhou S."/>
            <person name="Mudge J."/>
            <person name="Bharti A.K."/>
            <person name="Murray J.D."/>
            <person name="Naoumkina M.A."/>
            <person name="Rosen B."/>
            <person name="Silverstein K.A."/>
            <person name="Tang H."/>
            <person name="Rombauts S."/>
            <person name="Zhao P.X."/>
            <person name="Zhou P."/>
            <person name="Barbe V."/>
            <person name="Bardou P."/>
            <person name="Bechner M."/>
            <person name="Bellec A."/>
            <person name="Berger A."/>
            <person name="Berges H."/>
            <person name="Bidwell S."/>
            <person name="Bisseling T."/>
            <person name="Choisne N."/>
            <person name="Couloux A."/>
            <person name="Denny R."/>
            <person name="Deshpande S."/>
            <person name="Dai X."/>
            <person name="Doyle J.J."/>
            <person name="Dudez A.M."/>
            <person name="Farmer A.D."/>
            <person name="Fouteau S."/>
            <person name="Franken C."/>
            <person name="Gibelin C."/>
            <person name="Gish J."/>
            <person name="Goldstein S."/>
            <person name="Gonzalez A.J."/>
            <person name="Green P.J."/>
            <person name="Hallab A."/>
            <person name="Hartog M."/>
            <person name="Hua A."/>
            <person name="Humphray S.J."/>
            <person name="Jeong D.H."/>
            <person name="Jing Y."/>
            <person name="Jocker A."/>
            <person name="Kenton S.M."/>
            <person name="Kim D.J."/>
            <person name="Klee K."/>
            <person name="Lai H."/>
            <person name="Lang C."/>
            <person name="Lin S."/>
            <person name="Macmil S.L."/>
            <person name="Magdelenat G."/>
            <person name="Matthews L."/>
            <person name="McCorrison J."/>
            <person name="Monaghan E.L."/>
            <person name="Mun J.H."/>
            <person name="Najar F.Z."/>
            <person name="Nicholson C."/>
            <person name="Noirot C."/>
            <person name="O'Bleness M."/>
            <person name="Paule C.R."/>
            <person name="Poulain J."/>
            <person name="Prion F."/>
            <person name="Qin B."/>
            <person name="Qu C."/>
            <person name="Retzel E.F."/>
            <person name="Riddle C."/>
            <person name="Sallet E."/>
            <person name="Samain S."/>
            <person name="Samson N."/>
            <person name="Sanders I."/>
            <person name="Saurat O."/>
            <person name="Scarpelli C."/>
            <person name="Schiex T."/>
            <person name="Segurens B."/>
            <person name="Severin A.J."/>
            <person name="Sherrier D.J."/>
            <person name="Shi R."/>
            <person name="Sims S."/>
            <person name="Singer S.R."/>
            <person name="Sinharoy S."/>
            <person name="Sterck L."/>
            <person name="Viollet A."/>
            <person name="Wang B.B."/>
            <person name="Wang K."/>
            <person name="Wang M."/>
            <person name="Wang X."/>
            <person name="Warfsmann J."/>
            <person name="Weissenbach J."/>
            <person name="White D.D."/>
            <person name="White J.D."/>
            <person name="Wiley G.B."/>
            <person name="Wincker P."/>
            <person name="Xing Y."/>
            <person name="Yang L."/>
            <person name="Yao Z."/>
            <person name="Ying F."/>
            <person name="Zhai J."/>
            <person name="Zhou L."/>
            <person name="Zuber A."/>
            <person name="Denarie J."/>
            <person name="Dixon R.A."/>
            <person name="May G.D."/>
            <person name="Schwartz D.C."/>
            <person name="Rogers J."/>
            <person name="Quetier F."/>
            <person name="Town C.D."/>
            <person name="Roe B.A."/>
        </authorList>
    </citation>
    <scope>NUCLEOTIDE SEQUENCE [LARGE SCALE GENOMIC DNA]</scope>
    <source>
        <strain evidence="3">A17</strain>
        <strain evidence="5 6">cv. Jemalong A17</strain>
    </source>
</reference>
<feature type="coiled-coil region" evidence="1">
    <location>
        <begin position="364"/>
        <end position="503"/>
    </location>
</feature>
<keyword evidence="6" id="KW-1185">Reference proteome</keyword>
<reference evidence="3 6" key="2">
    <citation type="journal article" date="2014" name="BMC Genomics">
        <title>An improved genome release (version Mt4.0) for the model legume Medicago truncatula.</title>
        <authorList>
            <person name="Tang H."/>
            <person name="Krishnakumar V."/>
            <person name="Bidwell S."/>
            <person name="Rosen B."/>
            <person name="Chan A."/>
            <person name="Zhou S."/>
            <person name="Gentzbittel L."/>
            <person name="Childs K.L."/>
            <person name="Yandell M."/>
            <person name="Gundlach H."/>
            <person name="Mayer K.F."/>
            <person name="Schwartz D.C."/>
            <person name="Town C.D."/>
        </authorList>
    </citation>
    <scope>GENOME REANNOTATION</scope>
    <source>
        <strain evidence="3">A17</strain>
        <strain evidence="5 6">cv. Jemalong A17</strain>
    </source>
</reference>
<proteinExistence type="predicted"/>
<feature type="region of interest" description="Disordered" evidence="2">
    <location>
        <begin position="1"/>
        <end position="31"/>
    </location>
</feature>
<evidence type="ECO:0000256" key="2">
    <source>
        <dbReference type="SAM" id="MobiDB-lite"/>
    </source>
</evidence>
<dbReference type="AlphaFoldDB" id="A0A072VN55"/>
<evidence type="ECO:0000313" key="5">
    <source>
        <dbReference type="EnsemblPlants" id="KEH43066"/>
    </source>
</evidence>
<sequence>MAKKKGTNTQSQTLDHKTLTPQPPPSTNDDPSVQIQNLKNLNNVLLKETTNHRNRIQLLLKANHAAMDVEDKNLALDLQNDVFFVFVKTQITELGFLFEKIVEEKNEIEYEVSVQREKMKDLGLCLESEERNVEKMRLDARKLFDEKAERESKVEELEKDRDLAVKKSIESVKVIDELKEKIDLVVKEKNDAEGVNSTQDVKISNLGLELQQLNEVLKSSRNEEAVMRGKIREMEETIEVALEKEREMMVENSKLVGEKKEMEKSIENLTEGRDTVYRTLDMVKRELENRQREVDEARRARDEVEKVKVGYENEVVKLQGEISVLNGAVEEWEIFARESGEKNNGLLSQVNHYRNAIDEVKSMNELNSKKFDEEKKKVENLQSQVVEMEEKIELLLSQVQCYKNAVEEVELERDNIRKGYDEEKNKVEDLEARVTELKLKQDTIMKRYDEATNKVENLELQVVGLKEKIENAEAELVKVSSEKEKMNETNKELGSRIDVLINEKDATHSSLIAAQRECKDLRAKFESSSINSKQALELLKRTVAHVSKESVEVIPRGEKKHEEEIQYFAEELEAIKKAFKAKDELVDDMKKQVASLQKSASDAHKGKNLWAGLSSAATICAFALTAYVAKGR</sequence>